<feature type="signal peptide" evidence="1">
    <location>
        <begin position="1"/>
        <end position="24"/>
    </location>
</feature>
<dbReference type="PANTHER" id="PTHR43649:SF12">
    <property type="entry name" value="DIACETYLCHITOBIOSE BINDING PROTEIN DASA"/>
    <property type="match status" value="1"/>
</dbReference>
<reference evidence="3 5" key="2">
    <citation type="submission" date="2016-07" db="EMBL/GenBank/DDBJ databases">
        <title>Draft Genome Sequence of Bifidobacterium adolescentis strain Km 4.</title>
        <authorList>
            <person name="Danilenko V.N."/>
        </authorList>
    </citation>
    <scope>NUCLEOTIDE SEQUENCE [LARGE SCALE GENOMIC DNA]</scope>
    <source>
        <strain evidence="3 5">Km 4</strain>
    </source>
</reference>
<accession>A0A0B5BN44</accession>
<dbReference type="AlphaFoldDB" id="A0A0B5BN44"/>
<dbReference type="Proteomes" id="UP000095647">
    <property type="component" value="Unassembled WGS sequence"/>
</dbReference>
<dbReference type="EMBL" id="MAXD01000010">
    <property type="protein sequence ID" value="OFA33828.1"/>
    <property type="molecule type" value="Genomic_DNA"/>
</dbReference>
<evidence type="ECO:0000313" key="5">
    <source>
        <dbReference type="Proteomes" id="UP000175684"/>
    </source>
</evidence>
<dbReference type="PANTHER" id="PTHR43649">
    <property type="entry name" value="ARABINOSE-BINDING PROTEIN-RELATED"/>
    <property type="match status" value="1"/>
</dbReference>
<dbReference type="EMBL" id="CYYI01000007">
    <property type="protein sequence ID" value="CUN95088.1"/>
    <property type="molecule type" value="Genomic_DNA"/>
</dbReference>
<evidence type="ECO:0000313" key="2">
    <source>
        <dbReference type="EMBL" id="CUN95088.1"/>
    </source>
</evidence>
<dbReference type="KEGG" id="bado:BBMN23_1702"/>
<organism evidence="3 5">
    <name type="scientific">Bifidobacterium adolescentis</name>
    <dbReference type="NCBI Taxonomy" id="1680"/>
    <lineage>
        <taxon>Bacteria</taxon>
        <taxon>Bacillati</taxon>
        <taxon>Actinomycetota</taxon>
        <taxon>Actinomycetes</taxon>
        <taxon>Bifidobacteriales</taxon>
        <taxon>Bifidobacteriaceae</taxon>
        <taxon>Bifidobacterium</taxon>
    </lineage>
</organism>
<dbReference type="Pfam" id="PF01547">
    <property type="entry name" value="SBP_bac_1"/>
    <property type="match status" value="1"/>
</dbReference>
<dbReference type="PROSITE" id="PS51257">
    <property type="entry name" value="PROKAR_LIPOPROTEIN"/>
    <property type="match status" value="1"/>
</dbReference>
<evidence type="ECO:0000313" key="3">
    <source>
        <dbReference type="EMBL" id="OFA33828.1"/>
    </source>
</evidence>
<dbReference type="Proteomes" id="UP000175684">
    <property type="component" value="Unassembled WGS sequence"/>
</dbReference>
<dbReference type="Gene3D" id="3.40.190.10">
    <property type="entry name" value="Periplasmic binding protein-like II"/>
    <property type="match status" value="1"/>
</dbReference>
<dbReference type="InterPro" id="IPR006059">
    <property type="entry name" value="SBP"/>
</dbReference>
<evidence type="ECO:0000256" key="1">
    <source>
        <dbReference type="SAM" id="SignalP"/>
    </source>
</evidence>
<dbReference type="RefSeq" id="WP_039775933.1">
    <property type="nucleotide sequence ID" value="NZ_CP010437.1"/>
</dbReference>
<evidence type="ECO:0000313" key="4">
    <source>
        <dbReference type="Proteomes" id="UP000095647"/>
    </source>
</evidence>
<reference evidence="2 4" key="1">
    <citation type="submission" date="2015-09" db="EMBL/GenBank/DDBJ databases">
        <authorList>
            <consortium name="Pathogen Informatics"/>
        </authorList>
    </citation>
    <scope>NUCLEOTIDE SEQUENCE [LARGE SCALE GENOMIC DNA]</scope>
    <source>
        <strain evidence="2 4">2789STDY5608824</strain>
    </source>
</reference>
<dbReference type="PATRIC" id="fig|1680.5.peg.1716"/>
<feature type="chain" id="PRO_5042677159" evidence="1">
    <location>
        <begin position="25"/>
        <end position="438"/>
    </location>
</feature>
<dbReference type="InterPro" id="IPR050490">
    <property type="entry name" value="Bact_solute-bd_prot1"/>
</dbReference>
<name>A0A0B5BN44_BIFAD</name>
<gene>
    <name evidence="3" type="ORF">BBK15_08805</name>
    <name evidence="2" type="ORF">ERS852382_01739</name>
</gene>
<dbReference type="SUPFAM" id="SSF53850">
    <property type="entry name" value="Periplasmic binding protein-like II"/>
    <property type="match status" value="1"/>
</dbReference>
<keyword evidence="1" id="KW-0732">Signal</keyword>
<protein>
    <submittedName>
        <fullName evidence="3">Sugar ABC transporter substrate-binding protein</fullName>
    </submittedName>
    <submittedName>
        <fullName evidence="2">Sugars ABC transporter substrate-binding protein</fullName>
    </submittedName>
</protein>
<sequence length="438" mass="48553">MKSTRRIVAAGLAVATMFGTLGLAGCGSNSGSEQESNPKTIKIWHYEEDNGAQGKAWAKAMEIFEKKTGVKVEFEKKSFEQIRQNAAQILNSDEAPDVMEYNKGNATAGLLASQGLLSNLNDYVKKYNWDKKVSGSLAATGKYNDKGVMGSGDWYGITNYGEDVVMYYNKDMFDKYGIEIPKTFDDLEAAMQKFVDNGVTPLSEGVAEYPLQHLWWQLVLSKANDKFIKNYEMYDGDVDWQGEATTYATKTIKDWVSKGYISKDCTGTKAEDAGQGFMNGTYPMFFSGTWWFGRFQSDMKNANWTFSTFPDTDKVVGSSGNIWVIPENSKKKDLAAQFIDITLSDEVQDLMGNSGGLPIAADPDKITDEKTKELITSFNGVLEKNALGFYPDWPTSTFYDELNSSLQELVNGTSGVKDVLNQMKDNYDKGVEAAGVKS</sequence>
<proteinExistence type="predicted"/>
<dbReference type="OrthoDB" id="358201at2"/>